<sequence length="348" mass="41240">MAKVTWHPKKEEREITFLYHVFLNGDDRPRRSAAMVSIEDKASKLESFIYNVVADRYERRERMLLVNELKKIGSSLYRKDFEEQNAIKTLMLDVFNAHCLSADSFSWIDPDNERLCNFVWSYILTSIYRGDVLECKQSLSIKDEKQGTNGERPESVIELIPPHRENEYVYLDFKLPLHVTSSREKRECIVHFFDLWTASRRKKERQLEYFSHTWGKIKNKSKMEDWLIKNEGMAEWAWNYTFKTYLAFTAPIWLDLSGVNKSNKAKQAMITLYDLLSTEHRTILMASISKSGSVQKNRINSEGRKSMSIPLSEERKEMLKRIAKDSNRRIYQVVEDMIVQEYQRQYSH</sequence>
<proteinExistence type="predicted"/>
<organism evidence="1 2">
    <name type="scientific">Aeromonas bivalvium</name>
    <dbReference type="NCBI Taxonomy" id="440079"/>
    <lineage>
        <taxon>Bacteria</taxon>
        <taxon>Pseudomonadati</taxon>
        <taxon>Pseudomonadota</taxon>
        <taxon>Gammaproteobacteria</taxon>
        <taxon>Aeromonadales</taxon>
        <taxon>Aeromonadaceae</taxon>
        <taxon>Aeromonas</taxon>
    </lineage>
</organism>
<dbReference type="GeneID" id="97222389"/>
<gene>
    <name evidence="1" type="ORF">ACEUDJ_19790</name>
</gene>
<evidence type="ECO:0000313" key="1">
    <source>
        <dbReference type="EMBL" id="MFM4895090.1"/>
    </source>
</evidence>
<evidence type="ECO:0000313" key="2">
    <source>
        <dbReference type="Proteomes" id="UP001630969"/>
    </source>
</evidence>
<accession>A0ABW9GX67</accession>
<comment type="caution">
    <text evidence="1">The sequence shown here is derived from an EMBL/GenBank/DDBJ whole genome shotgun (WGS) entry which is preliminary data.</text>
</comment>
<protein>
    <submittedName>
        <fullName evidence="1">Uncharacterized protein</fullName>
    </submittedName>
</protein>
<dbReference type="Proteomes" id="UP001630969">
    <property type="component" value="Unassembled WGS sequence"/>
</dbReference>
<reference evidence="1 2" key="1">
    <citation type="submission" date="2024-09" db="EMBL/GenBank/DDBJ databases">
        <title>Aeromonas strains Genome sequencing and assembly.</title>
        <authorList>
            <person name="Hu X."/>
            <person name="Tang B."/>
        </authorList>
    </citation>
    <scope>NUCLEOTIDE SEQUENCE [LARGE SCALE GENOMIC DNA]</scope>
    <source>
        <strain evidence="1 2">NB23SCDHY001</strain>
    </source>
</reference>
<keyword evidence="2" id="KW-1185">Reference proteome</keyword>
<dbReference type="EMBL" id="JBGXBU010000014">
    <property type="protein sequence ID" value="MFM4895090.1"/>
    <property type="molecule type" value="Genomic_DNA"/>
</dbReference>
<dbReference type="RefSeq" id="WP_319915542.1">
    <property type="nucleotide sequence ID" value="NZ_JBGXBU010000014.1"/>
</dbReference>
<name>A0ABW9GX67_9GAMM</name>